<sequence length="691" mass="82238">MSHLYIYNQDQKPDLSKTISYQRFKEMLLKTSSDFYPKGRSDIEHLKVQKENGVLIDRKFILENFINDIPQNKTTYHNGYLQYLLNAWYCDCGVEVGPWHIWNIVLHQLAQEVKGNPEYYRKIFTNSNEKITIKFTDGQMFDIHRFFTELKKYLPVDPLIFIPTFDNQPIGYIESMYGLFADMVQEYYGCMIMCCSIPKVRVLGTQLEWKKLEEYIVNLNKYFQSNNAGCNYLNVVEDTAKEMAKNYNNADYWSKLFYVERCGSGSQEECKGHIMRLVNRGTVLTSDLPDMISRYPFEYLPAGPSKKDMNFISGIMFSTIDLEGVLVPEYHYNITQLDNDLCKITPQISNNIDILINFIKKMEKYNNHYNAKFKKNHYKIKDSYNSKSTKQIIKSFSDFSAEKSQHYFGFSKKDLSQEIKKEYKKYVANAENHNKAIDLVHTNKISYVEALNSLRKEKLNNKYYIWWKNHQDISNDYKNNPVLDIEEYTNLLQYQNEDVSFVIDNFDVIYEFIKNNHFNVFKDMILNMLNHQITSMFINKYKNEQFKFDWAEGSYSSWDPKIRYSKTKDWYNYLLLEICEFYSNNKNLHNNLKDKLKTEFVESLSQEDKQRLLNAYIDSYVMKIKDMIQNHNQYYISNQNNNKHYNIKTQLQDKFNTYDQTRLDNVARLLKVDISSNDILNKMLAENNIVI</sequence>
<reference evidence="1 2" key="1">
    <citation type="submission" date="2020-04" db="EMBL/GenBank/DDBJ databases">
        <title>Advantages and limits of metagenomic assembly and binning of a giant virus.</title>
        <authorList>
            <person name="Schulz F."/>
            <person name="Andreani J."/>
            <person name="Francis R."/>
            <person name="Boudjemaa H."/>
            <person name="Bou Khalil J.Y."/>
            <person name="Lee J."/>
            <person name="La Scola B."/>
            <person name="Woyke T."/>
        </authorList>
    </citation>
    <scope>NUCLEOTIDE SEQUENCE [LARGE SCALE GENOMIC DNA]</scope>
    <source>
        <strain evidence="1 2">FV1/VV64</strain>
    </source>
</reference>
<evidence type="ECO:0000313" key="1">
    <source>
        <dbReference type="EMBL" id="QKF94269.1"/>
    </source>
</evidence>
<dbReference type="Proteomes" id="UP001162001">
    <property type="component" value="Segment"/>
</dbReference>
<gene>
    <name evidence="1" type="ORF">Fadolivirus_1_811</name>
</gene>
<dbReference type="EMBL" id="MT418680">
    <property type="protein sequence ID" value="QKF94269.1"/>
    <property type="molecule type" value="Genomic_DNA"/>
</dbReference>
<dbReference type="InterPro" id="IPR025533">
    <property type="entry name" value="DUF4419"/>
</dbReference>
<accession>A0A7D3UVL3</accession>
<dbReference type="Pfam" id="PF14388">
    <property type="entry name" value="DUF4419"/>
    <property type="match status" value="1"/>
</dbReference>
<name>A0A7D3UVL3_9VIRU</name>
<proteinExistence type="predicted"/>
<evidence type="ECO:0000313" key="2">
    <source>
        <dbReference type="Proteomes" id="UP001162001"/>
    </source>
</evidence>
<protein>
    <submittedName>
        <fullName evidence="1">DUF4419 protein</fullName>
    </submittedName>
</protein>
<keyword evidence="2" id="KW-1185">Reference proteome</keyword>
<organism evidence="1 2">
    <name type="scientific">Fadolivirus FV1/VV64</name>
    <dbReference type="NCBI Taxonomy" id="3070911"/>
    <lineage>
        <taxon>Viruses</taxon>
        <taxon>Varidnaviria</taxon>
        <taxon>Bamfordvirae</taxon>
        <taxon>Nucleocytoviricota</taxon>
        <taxon>Megaviricetes</taxon>
        <taxon>Imitervirales</taxon>
        <taxon>Mimiviridae</taxon>
        <taxon>Klosneuvirinae</taxon>
        <taxon>Fadolivirus</taxon>
        <taxon>Fadolivirus algeromassiliense</taxon>
    </lineage>
</organism>